<dbReference type="EMBL" id="UYYG01000308">
    <property type="protein sequence ID" value="VDN54149.1"/>
    <property type="molecule type" value="Genomic_DNA"/>
</dbReference>
<dbReference type="WBParaSite" id="DME_0001071601-mRNA-1">
    <property type="protein sequence ID" value="DME_0001071601-mRNA-1"/>
    <property type="gene ID" value="DME_0001071601"/>
</dbReference>
<dbReference type="Proteomes" id="UP000038040">
    <property type="component" value="Unplaced"/>
</dbReference>
<evidence type="ECO:0000313" key="1">
    <source>
        <dbReference type="EMBL" id="VDN54149.1"/>
    </source>
</evidence>
<name>A0A0N4URN4_DRAME</name>
<evidence type="ECO:0000313" key="4">
    <source>
        <dbReference type="WBParaSite" id="DME_0001071601-mRNA-1"/>
    </source>
</evidence>
<reference evidence="1 3" key="2">
    <citation type="submission" date="2018-11" db="EMBL/GenBank/DDBJ databases">
        <authorList>
            <consortium name="Pathogen Informatics"/>
        </authorList>
    </citation>
    <scope>NUCLEOTIDE SEQUENCE [LARGE SCALE GENOMIC DNA]</scope>
</reference>
<sequence length="249" mass="27995">MLHLLGNPADIIFFNPALEAVLPLNPIKAILKCGIEMNSEGRSVIKNLDQELSPYLVNRVRYCFFLACAAFAKLIDIFYGDFNLSIDFKESDEFLRLWSEANQNAQNDWQNQQQVMTQSSSLITADSSTLIASQLTFSNGIGGNFLKNALHGSSHSSKSRATSDRSIVAPVPSLQTNIDDIPLDVAKPDSCQFVWHYLHSNKAQDPFIGEHQPKVSRMLDLFMDWLVKSALVRPSRYSSIYGIFYQLIL</sequence>
<reference evidence="4" key="1">
    <citation type="submission" date="2017-02" db="UniProtKB">
        <authorList>
            <consortium name="WormBaseParasite"/>
        </authorList>
    </citation>
    <scope>IDENTIFICATION</scope>
</reference>
<protein>
    <submittedName>
        <fullName evidence="1 4">Uncharacterized protein</fullName>
    </submittedName>
</protein>
<dbReference type="OrthoDB" id="10009983at2759"/>
<gene>
    <name evidence="1" type="ORF">DME_LOCUS4122</name>
</gene>
<evidence type="ECO:0000313" key="2">
    <source>
        <dbReference type="Proteomes" id="UP000038040"/>
    </source>
</evidence>
<dbReference type="Proteomes" id="UP000274756">
    <property type="component" value="Unassembled WGS sequence"/>
</dbReference>
<keyword evidence="3" id="KW-1185">Reference proteome</keyword>
<organism evidence="2 4">
    <name type="scientific">Dracunculus medinensis</name>
    <name type="common">Guinea worm</name>
    <dbReference type="NCBI Taxonomy" id="318479"/>
    <lineage>
        <taxon>Eukaryota</taxon>
        <taxon>Metazoa</taxon>
        <taxon>Ecdysozoa</taxon>
        <taxon>Nematoda</taxon>
        <taxon>Chromadorea</taxon>
        <taxon>Rhabditida</taxon>
        <taxon>Spirurina</taxon>
        <taxon>Dracunculoidea</taxon>
        <taxon>Dracunculidae</taxon>
        <taxon>Dracunculus</taxon>
    </lineage>
</organism>
<dbReference type="AlphaFoldDB" id="A0A0N4URN4"/>
<proteinExistence type="predicted"/>
<evidence type="ECO:0000313" key="3">
    <source>
        <dbReference type="Proteomes" id="UP000274756"/>
    </source>
</evidence>
<accession>A0A0N4URN4</accession>